<dbReference type="RefSeq" id="WP_344225448.1">
    <property type="nucleotide sequence ID" value="NZ_BAAAQA010000033.1"/>
</dbReference>
<dbReference type="Proteomes" id="UP001500166">
    <property type="component" value="Unassembled WGS sequence"/>
</dbReference>
<dbReference type="PRINTS" id="PR00079">
    <property type="entry name" value="G6PDHDRGNASE"/>
</dbReference>
<dbReference type="InterPro" id="IPR001282">
    <property type="entry name" value="G6P_DH"/>
</dbReference>
<organism evidence="8 9">
    <name type="scientific">Kocuria atrinae</name>
    <dbReference type="NCBI Taxonomy" id="592377"/>
    <lineage>
        <taxon>Bacteria</taxon>
        <taxon>Bacillati</taxon>
        <taxon>Actinomycetota</taxon>
        <taxon>Actinomycetes</taxon>
        <taxon>Micrococcales</taxon>
        <taxon>Micrococcaceae</taxon>
        <taxon>Kocuria</taxon>
    </lineage>
</organism>
<dbReference type="Pfam" id="PF02781">
    <property type="entry name" value="G6PD_C"/>
    <property type="match status" value="1"/>
</dbReference>
<sequence>MQNIRTLVILGASGDLTARLLLPGLGTLLNEQPDREITVIGSARDDFPGPSGPDDDVRGADWPQTVAKAFDSVGATGPSVERVKDSTRWIECDVAEADQLAALLDDVEGPVCLYFALAPAVTRKACEALKSLDSLPDDLCLALEKPVGTDLDSARELNALVGELVDEDHTFRVDHFLGMPGVLDVSGLRFGNRMFEPVWSREHVESIEIVFDETLALEGRAGFYDSTGAAEDMIQSHLLQVMALVMMEPPSRFDPVEVPANTAHILRATRLWSEDSSTRSPQYRKITPVVRGRYTAGTVDAHELPDYTSEEGVDPSRETETFAQVTLEVDTWRWNGVPVTLRSGKAIGNPVQHIRVTFRQPPHGYEGWPHPLAPNAISVGFEDENVQIELNVGSPYDSRGMNRLTLSSGTPTPGLTAYGSVMRWILDGDPTFTVRADATEEGWRIIDLIKHAYATDAPLLEYPAGSEGPVPLP</sequence>
<evidence type="ECO:0000313" key="8">
    <source>
        <dbReference type="EMBL" id="GAA2122882.1"/>
    </source>
</evidence>
<dbReference type="SUPFAM" id="SSF55347">
    <property type="entry name" value="Glyceraldehyde-3-phosphate dehydrogenase-like, C-terminal domain"/>
    <property type="match status" value="1"/>
</dbReference>
<feature type="domain" description="Glucose-6-phosphate dehydrogenase C-terminal" evidence="7">
    <location>
        <begin position="188"/>
        <end position="470"/>
    </location>
</feature>
<feature type="domain" description="Glucose-6-phosphate dehydrogenase NAD-binding" evidence="6">
    <location>
        <begin position="8"/>
        <end position="179"/>
    </location>
</feature>
<dbReference type="Gene3D" id="3.40.50.720">
    <property type="entry name" value="NAD(P)-binding Rossmann-like Domain"/>
    <property type="match status" value="1"/>
</dbReference>
<dbReference type="SUPFAM" id="SSF51735">
    <property type="entry name" value="NAD(P)-binding Rossmann-fold domains"/>
    <property type="match status" value="1"/>
</dbReference>
<evidence type="ECO:0000256" key="5">
    <source>
        <dbReference type="ARBA" id="ARBA00023277"/>
    </source>
</evidence>
<dbReference type="PANTHER" id="PTHR23429:SF0">
    <property type="entry name" value="GLUCOSE-6-PHOSPHATE 1-DEHYDROGENASE"/>
    <property type="match status" value="1"/>
</dbReference>
<dbReference type="InterPro" id="IPR022674">
    <property type="entry name" value="G6P_DH_NAD-bd"/>
</dbReference>
<comment type="pathway">
    <text evidence="1">Carbohydrate degradation; pentose phosphate pathway; D-ribulose 5-phosphate from D-glucose 6-phosphate (oxidative stage): step 1/3.</text>
</comment>
<evidence type="ECO:0000256" key="4">
    <source>
        <dbReference type="ARBA" id="ARBA00023002"/>
    </source>
</evidence>
<evidence type="ECO:0000259" key="6">
    <source>
        <dbReference type="Pfam" id="PF00479"/>
    </source>
</evidence>
<comment type="caution">
    <text evidence="8">The sequence shown here is derived from an EMBL/GenBank/DDBJ whole genome shotgun (WGS) entry which is preliminary data.</text>
</comment>
<evidence type="ECO:0000313" key="9">
    <source>
        <dbReference type="Proteomes" id="UP001500166"/>
    </source>
</evidence>
<protein>
    <submittedName>
        <fullName evidence="8">Glucose-6-phosphate dehydrogenase</fullName>
    </submittedName>
</protein>
<reference evidence="9" key="1">
    <citation type="journal article" date="2019" name="Int. J. Syst. Evol. Microbiol.">
        <title>The Global Catalogue of Microorganisms (GCM) 10K type strain sequencing project: providing services to taxonomists for standard genome sequencing and annotation.</title>
        <authorList>
            <consortium name="The Broad Institute Genomics Platform"/>
            <consortium name="The Broad Institute Genome Sequencing Center for Infectious Disease"/>
            <person name="Wu L."/>
            <person name="Ma J."/>
        </authorList>
    </citation>
    <scope>NUCLEOTIDE SEQUENCE [LARGE SCALE GENOMIC DNA]</scope>
    <source>
        <strain evidence="9">JCM 15914</strain>
    </source>
</reference>
<accession>A0ABP5K077</accession>
<evidence type="ECO:0000256" key="3">
    <source>
        <dbReference type="ARBA" id="ARBA00022857"/>
    </source>
</evidence>
<keyword evidence="9" id="KW-1185">Reference proteome</keyword>
<proteinExistence type="predicted"/>
<evidence type="ECO:0000256" key="2">
    <source>
        <dbReference type="ARBA" id="ARBA00022526"/>
    </source>
</evidence>
<keyword evidence="5" id="KW-0119">Carbohydrate metabolism</keyword>
<dbReference type="Gene3D" id="3.30.360.10">
    <property type="entry name" value="Dihydrodipicolinate Reductase, domain 2"/>
    <property type="match status" value="1"/>
</dbReference>
<dbReference type="PANTHER" id="PTHR23429">
    <property type="entry name" value="GLUCOSE-6-PHOSPHATE 1-DEHYDROGENASE G6PD"/>
    <property type="match status" value="1"/>
</dbReference>
<evidence type="ECO:0000259" key="7">
    <source>
        <dbReference type="Pfam" id="PF02781"/>
    </source>
</evidence>
<dbReference type="NCBIfam" id="NF009492">
    <property type="entry name" value="PRK12853.1-3"/>
    <property type="match status" value="1"/>
</dbReference>
<keyword evidence="4" id="KW-0560">Oxidoreductase</keyword>
<dbReference type="Pfam" id="PF00479">
    <property type="entry name" value="G6PD_N"/>
    <property type="match status" value="1"/>
</dbReference>
<dbReference type="EMBL" id="BAAAQA010000033">
    <property type="protein sequence ID" value="GAA2122882.1"/>
    <property type="molecule type" value="Genomic_DNA"/>
</dbReference>
<evidence type="ECO:0000256" key="1">
    <source>
        <dbReference type="ARBA" id="ARBA00004937"/>
    </source>
</evidence>
<keyword evidence="2" id="KW-0313">Glucose metabolism</keyword>
<dbReference type="InterPro" id="IPR036291">
    <property type="entry name" value="NAD(P)-bd_dom_sf"/>
</dbReference>
<name>A0ABP5K077_9MICC</name>
<dbReference type="InterPro" id="IPR022675">
    <property type="entry name" value="G6P_DH_C"/>
</dbReference>
<gene>
    <name evidence="8" type="primary">zwf_2</name>
    <name evidence="8" type="ORF">GCM10009824_26190</name>
</gene>
<keyword evidence="3" id="KW-0521">NADP</keyword>